<dbReference type="Gene3D" id="3.90.550.10">
    <property type="entry name" value="Spore Coat Polysaccharide Biosynthesis Protein SpsA, Chain A"/>
    <property type="match status" value="1"/>
</dbReference>
<dbReference type="STRING" id="1357399.HMPREF2087_01380"/>
<dbReference type="PATRIC" id="fig|1357399.3.peg.1441"/>
<dbReference type="EMBL" id="AZJJ01000007">
    <property type="protein sequence ID" value="ETD25552.1"/>
    <property type="molecule type" value="Genomic_DNA"/>
</dbReference>
<sequence length="325" mass="36889">MDSTLAPIVLFTYNRPRHTKATLDALKANLLAKESVLYIYQDGLKDTATKEQKDSALEVSTYLQDFIASNENGKYFKHITFIQRERNLGLADSIIDGVTSIINKHGTIIVLEDDLVTSPHFLTFMNEALQTYYDNEQVACVSGFVFPLEGDEIPSSFFLKGTDCWGWASWDRAWNLFNPDGKELLDKLKQSGKIDDFDKAYSGAKSSRGFTQMLEDQIRGKNSSWAIRWFASCFLQDKYCLYPRNSLVQNIGFDIGTHCKNGEENDPYFGVLSSIPTSIDIKQPVQEIPAIRAKCDAYYASKQRPLLKRILSKTYKMLIRGGARF</sequence>
<accession>V8CEP2</accession>
<dbReference type="eggNOG" id="COG1216">
    <property type="taxonomic scope" value="Bacteria"/>
</dbReference>
<evidence type="ECO:0000313" key="2">
    <source>
        <dbReference type="Proteomes" id="UP000018688"/>
    </source>
</evidence>
<reference evidence="1 2" key="1">
    <citation type="submission" date="2013-10" db="EMBL/GenBank/DDBJ databases">
        <title>The Genome Sequence of Helicobacter canis NCTC 12740.</title>
        <authorList>
            <consortium name="The Broad Institute Genomics Platform"/>
            <person name="Earl A."/>
            <person name="Fox J.G."/>
            <person name="Shen Z."/>
            <person name="Young S.K."/>
            <person name="Zeng Q."/>
            <person name="Gargeya S."/>
            <person name="Fitzgerald M."/>
            <person name="Abouelleil A."/>
            <person name="Alvarado L."/>
            <person name="Chapman S.B."/>
            <person name="Gainer-Dewar J."/>
            <person name="Goldberg J."/>
            <person name="Griggs A."/>
            <person name="Gujja S."/>
            <person name="Hansen M."/>
            <person name="Howarth C."/>
            <person name="Imamovic A."/>
            <person name="Ireland A."/>
            <person name="Larimer J."/>
            <person name="McCowan C."/>
            <person name="Murphy C."/>
            <person name="Pearson M."/>
            <person name="Poon T.W."/>
            <person name="Priest M."/>
            <person name="Roberts A."/>
            <person name="Saif S."/>
            <person name="Shea T."/>
            <person name="Sykes S."/>
            <person name="Wortman J."/>
            <person name="Nusbaum C."/>
            <person name="Birren B."/>
        </authorList>
    </citation>
    <scope>NUCLEOTIDE SEQUENCE [LARGE SCALE GENOMIC DNA]</scope>
    <source>
        <strain evidence="1 2">NCTC 12740</strain>
    </source>
</reference>
<dbReference type="HOGENOM" id="CLU_054735_1_0_7"/>
<dbReference type="OrthoDB" id="5180856at2"/>
<dbReference type="SUPFAM" id="SSF53448">
    <property type="entry name" value="Nucleotide-diphospho-sugar transferases"/>
    <property type="match status" value="1"/>
</dbReference>
<dbReference type="RefSeq" id="WP_023930384.1">
    <property type="nucleotide sequence ID" value="NZ_KI669458.1"/>
</dbReference>
<protein>
    <submittedName>
        <fullName evidence="1">Uncharacterized protein</fullName>
    </submittedName>
</protein>
<comment type="caution">
    <text evidence="1">The sequence shown here is derived from an EMBL/GenBank/DDBJ whole genome shotgun (WGS) entry which is preliminary data.</text>
</comment>
<evidence type="ECO:0000313" key="1">
    <source>
        <dbReference type="EMBL" id="ETD25552.1"/>
    </source>
</evidence>
<dbReference type="InterPro" id="IPR029044">
    <property type="entry name" value="Nucleotide-diphossugar_trans"/>
</dbReference>
<gene>
    <name evidence="1" type="ORF">HMPREF2087_01380</name>
</gene>
<keyword evidence="2" id="KW-1185">Reference proteome</keyword>
<dbReference type="AlphaFoldDB" id="V8CEP2"/>
<proteinExistence type="predicted"/>
<name>V8CEP2_9HELI</name>
<dbReference type="Proteomes" id="UP000018688">
    <property type="component" value="Unassembled WGS sequence"/>
</dbReference>
<organism evidence="1 2">
    <name type="scientific">Helicobacter canis NCTC 12740</name>
    <dbReference type="NCBI Taxonomy" id="1357399"/>
    <lineage>
        <taxon>Bacteria</taxon>
        <taxon>Pseudomonadati</taxon>
        <taxon>Campylobacterota</taxon>
        <taxon>Epsilonproteobacteria</taxon>
        <taxon>Campylobacterales</taxon>
        <taxon>Helicobacteraceae</taxon>
        <taxon>Helicobacter</taxon>
    </lineage>
</organism>